<dbReference type="Pfam" id="PF01713">
    <property type="entry name" value="Smr"/>
    <property type="match status" value="1"/>
</dbReference>
<dbReference type="Gene3D" id="3.30.1370.110">
    <property type="match status" value="1"/>
</dbReference>
<dbReference type="OrthoDB" id="3231855at2759"/>
<dbReference type="PANTHER" id="PTHR47417">
    <property type="entry name" value="SMR DOMAIN-CONTAINING PROTEIN YPL199C"/>
    <property type="match status" value="1"/>
</dbReference>
<sequence length="283" mass="31557">MDDVIRFLKAHKGQIIKYGKKLFKAFSNKNKQNQQQGGQGYASQQHPWQQQQPGGYGGGYAQGPQQQQQPWSPPQQTGHGMPQSHPPGVKPHHGKYDDNQVNQANERYQQLRNQARSEGDQMAKCFDASHKAYSSGDGARAKELSNEGKMHKERMEQLNQEASDWIYKANNEDSGPDEVDLHGLYTAEAIKRTEQAVQQAQQAGKPELRIIVGKGLHSKDHVAHIKPAVEKLMRDYNLAAHLDPHNSGVLVVNLQGHGSRDVGSFTRDLAKHASGDEEQCTIM</sequence>
<feature type="region of interest" description="Disordered" evidence="2">
    <location>
        <begin position="29"/>
        <end position="99"/>
    </location>
</feature>
<dbReference type="PANTHER" id="PTHR47417:SF1">
    <property type="entry name" value="SMR DOMAIN-CONTAINING PROTEIN YPL199C"/>
    <property type="match status" value="1"/>
</dbReference>
<feature type="compositionally biased region" description="Low complexity" evidence="2">
    <location>
        <begin position="62"/>
        <end position="76"/>
    </location>
</feature>
<dbReference type="STRING" id="401625.A0A0P1BCE4"/>
<evidence type="ECO:0000256" key="2">
    <source>
        <dbReference type="SAM" id="MobiDB-lite"/>
    </source>
</evidence>
<proteinExistence type="predicted"/>
<dbReference type="EMBL" id="CCYA01000221">
    <property type="protein sequence ID" value="CEH13675.1"/>
    <property type="molecule type" value="Genomic_DNA"/>
</dbReference>
<dbReference type="AlphaFoldDB" id="A0A0P1BCE4"/>
<dbReference type="InterPro" id="IPR036063">
    <property type="entry name" value="Smr_dom_sf"/>
</dbReference>
<dbReference type="InterPro" id="IPR053020">
    <property type="entry name" value="Smr_domain_protein"/>
</dbReference>
<organism evidence="4 5">
    <name type="scientific">Ceraceosorus bombacis</name>
    <dbReference type="NCBI Taxonomy" id="401625"/>
    <lineage>
        <taxon>Eukaryota</taxon>
        <taxon>Fungi</taxon>
        <taxon>Dikarya</taxon>
        <taxon>Basidiomycota</taxon>
        <taxon>Ustilaginomycotina</taxon>
        <taxon>Exobasidiomycetes</taxon>
        <taxon>Ceraceosorales</taxon>
        <taxon>Ceraceosoraceae</taxon>
        <taxon>Ceraceosorus</taxon>
    </lineage>
</organism>
<name>A0A0P1BCE4_9BASI</name>
<protein>
    <submittedName>
        <fullName evidence="4">Predicted MutS-related protein involved in mismatch repair</fullName>
    </submittedName>
</protein>
<accession>A0A0P1BCE4</accession>
<dbReference type="SMART" id="SM00463">
    <property type="entry name" value="SMR"/>
    <property type="match status" value="1"/>
</dbReference>
<dbReference type="InterPro" id="IPR002625">
    <property type="entry name" value="Smr_dom"/>
</dbReference>
<feature type="compositionally biased region" description="Low complexity" evidence="2">
    <location>
        <begin position="29"/>
        <end position="53"/>
    </location>
</feature>
<reference evidence="4 5" key="1">
    <citation type="submission" date="2014-09" db="EMBL/GenBank/DDBJ databases">
        <authorList>
            <person name="Magalhaes I.L.F."/>
            <person name="Oliveira U."/>
            <person name="Santos F.R."/>
            <person name="Vidigal T.H.D.A."/>
            <person name="Brescovit A.D."/>
            <person name="Santos A.J."/>
        </authorList>
    </citation>
    <scope>NUCLEOTIDE SEQUENCE [LARGE SCALE GENOMIC DNA]</scope>
</reference>
<dbReference type="Pfam" id="PF08590">
    <property type="entry name" value="DUF1771"/>
    <property type="match status" value="1"/>
</dbReference>
<evidence type="ECO:0000313" key="5">
    <source>
        <dbReference type="Proteomes" id="UP000054845"/>
    </source>
</evidence>
<dbReference type="InterPro" id="IPR013899">
    <property type="entry name" value="DUF1771"/>
</dbReference>
<evidence type="ECO:0000259" key="3">
    <source>
        <dbReference type="PROSITE" id="PS50828"/>
    </source>
</evidence>
<dbReference type="SUPFAM" id="SSF160443">
    <property type="entry name" value="SMR domain-like"/>
    <property type="match status" value="1"/>
</dbReference>
<evidence type="ECO:0000313" key="4">
    <source>
        <dbReference type="EMBL" id="CEH13675.1"/>
    </source>
</evidence>
<dbReference type="Proteomes" id="UP000054845">
    <property type="component" value="Unassembled WGS sequence"/>
</dbReference>
<feature type="coiled-coil region" evidence="1">
    <location>
        <begin position="101"/>
        <end position="161"/>
    </location>
</feature>
<keyword evidence="5" id="KW-1185">Reference proteome</keyword>
<feature type="domain" description="Smr" evidence="3">
    <location>
        <begin position="179"/>
        <end position="255"/>
    </location>
</feature>
<keyword evidence="1" id="KW-0175">Coiled coil</keyword>
<dbReference type="SMART" id="SM01162">
    <property type="entry name" value="DUF1771"/>
    <property type="match status" value="1"/>
</dbReference>
<evidence type="ECO:0000256" key="1">
    <source>
        <dbReference type="SAM" id="Coils"/>
    </source>
</evidence>
<dbReference type="PROSITE" id="PS50828">
    <property type="entry name" value="SMR"/>
    <property type="match status" value="1"/>
</dbReference>